<evidence type="ECO:0000256" key="1">
    <source>
        <dbReference type="ARBA" id="ARBA00022737"/>
    </source>
</evidence>
<dbReference type="AlphaFoldDB" id="A0A2H5QA28"/>
<reference evidence="6 7" key="1">
    <citation type="journal article" date="2017" name="Front. Genet.">
        <title>Draft sequencing of the heterozygous diploid genome of Satsuma (Citrus unshiu Marc.) using a hybrid assembly approach.</title>
        <authorList>
            <person name="Shimizu T."/>
            <person name="Tanizawa Y."/>
            <person name="Mochizuki T."/>
            <person name="Nagasaki H."/>
            <person name="Yoshioka T."/>
            <person name="Toyoda A."/>
            <person name="Fujiyama A."/>
            <person name="Kaminuma E."/>
            <person name="Nakamura Y."/>
        </authorList>
    </citation>
    <scope>NUCLEOTIDE SEQUENCE [LARGE SCALE GENOMIC DNA]</scope>
    <source>
        <strain evidence="7">cv. Miyagawa wase</strain>
    </source>
</reference>
<feature type="domain" description="Disease resistance R13L4/SHOC-2-like LRR" evidence="4">
    <location>
        <begin position="203"/>
        <end position="290"/>
    </location>
</feature>
<dbReference type="InterPro" id="IPR036388">
    <property type="entry name" value="WH-like_DNA-bd_sf"/>
</dbReference>
<evidence type="ECO:0000313" key="7">
    <source>
        <dbReference type="Proteomes" id="UP000236630"/>
    </source>
</evidence>
<dbReference type="Pfam" id="PF25019">
    <property type="entry name" value="LRR_R13L1-DRL21"/>
    <property type="match status" value="1"/>
</dbReference>
<keyword evidence="1" id="KW-0677">Repeat</keyword>
<proteinExistence type="predicted"/>
<sequence>MSRTSLLPHDSTSSQSHEPRTNVLSCKIWDLPEERCDIIPALRVSYYYLSAPLKQCFAYCSLFPKDYEFEEEEIILLWCAVGLLDHGESGNPSEDLGRKFFRELRARSFFQQSSNSISRFVMHDLINDLAQWAAGEIYFRMEYTSEVNKQQSFSENLRHLSYIPEYCDGVKRFEDLYDIQHLRTFLPVTLSNSSRGHLAYSILPKLFKLQRLRAFSLRGYHIFELPDSIGDLRYLRYLNLSGTEIRTLPESVNKLYNLHSLLLEDCDRLKKLCADMGNLAKLHHLKNSNTKSLEEMPIGIGRLTSLQTLCNFVVGKGSGSGLRELKLLTHLHGTLNISKLENVKDVGDAKEAQLDGKKNLRELLLRWTLSTDGSSSREAEIEKDVLNMLKPHENLEQFCISGYGGTKYPTWFGDSSFSNLVTLEFENCDMCTALPSVGQLPSLKHLAVCGMSRVKRLGSEFYGNDSPIPFLCLETLRFEDMQEWEDWIPLRSGQGVEGFPKLRELHILRCSKLKGTFPEHLPALEMLVIEGCEELLVSVTSLPALCKFISGGCKKVVWKSAAGHPGSQNSVLKKIEIRECDALKSLPEAWMCGTNSSLEDMSIRQSHSLTYIAAVQLPLSLKNLLIHKCDNIRTLTVEEGIQSSSSRRCGNLVSFPEGGLPCAKLTRLEISSCKRLEALPKGLHNLTSLQELTIGRGVELPSLKEDGLPTNLQSLTIEGNMEIWKSMIERGRGFHRFSSLRQLTIINCDDDMVSFPPKADDKRLGTALPLPASLTSLWISGFPNLERLSSSIVDLQNLASLYLGDCPKLKYFPEKGLPSSLLQLDIWGCPLIEEKCRKDGGQYWDLLTHIPDVTIYR</sequence>
<evidence type="ECO:0000259" key="5">
    <source>
        <dbReference type="Pfam" id="PF25019"/>
    </source>
</evidence>
<dbReference type="EMBL" id="BDQV01000272">
    <property type="protein sequence ID" value="GAY61494.1"/>
    <property type="molecule type" value="Genomic_DNA"/>
</dbReference>
<evidence type="ECO:0000259" key="4">
    <source>
        <dbReference type="Pfam" id="PF23598"/>
    </source>
</evidence>
<dbReference type="Pfam" id="PF23559">
    <property type="entry name" value="WHD_DRP"/>
    <property type="match status" value="1"/>
</dbReference>
<dbReference type="InterPro" id="IPR055414">
    <property type="entry name" value="LRR_R13L4/SHOC2-like"/>
</dbReference>
<dbReference type="PANTHER" id="PTHR47186:SF41">
    <property type="entry name" value="OS12G0131701 PROTEIN"/>
    <property type="match status" value="1"/>
</dbReference>
<feature type="domain" description="Disease resistance protein winged helix" evidence="3">
    <location>
        <begin position="62"/>
        <end position="130"/>
    </location>
</feature>
<dbReference type="InterPro" id="IPR056789">
    <property type="entry name" value="LRR_R13L1-DRL21"/>
</dbReference>
<dbReference type="SUPFAM" id="SSF52047">
    <property type="entry name" value="RNI-like"/>
    <property type="match status" value="1"/>
</dbReference>
<feature type="domain" description="R13L1/DRL21-like LRR repeat region" evidence="5">
    <location>
        <begin position="322"/>
        <end position="451"/>
    </location>
</feature>
<dbReference type="SUPFAM" id="SSF52058">
    <property type="entry name" value="L domain-like"/>
    <property type="match status" value="1"/>
</dbReference>
<dbReference type="Pfam" id="PF23598">
    <property type="entry name" value="LRR_14"/>
    <property type="match status" value="1"/>
</dbReference>
<dbReference type="Gene3D" id="1.10.10.10">
    <property type="entry name" value="Winged helix-like DNA-binding domain superfamily/Winged helix DNA-binding domain"/>
    <property type="match status" value="1"/>
</dbReference>
<evidence type="ECO:0008006" key="8">
    <source>
        <dbReference type="Google" id="ProtNLM"/>
    </source>
</evidence>
<keyword evidence="7" id="KW-1185">Reference proteome</keyword>
<dbReference type="Gene3D" id="3.80.10.10">
    <property type="entry name" value="Ribonuclease Inhibitor"/>
    <property type="match status" value="4"/>
</dbReference>
<dbReference type="GO" id="GO:0006952">
    <property type="term" value="P:defense response"/>
    <property type="evidence" value="ECO:0007669"/>
    <property type="project" value="UniProtKB-KW"/>
</dbReference>
<name>A0A2H5QA28_CITUN</name>
<dbReference type="InterPro" id="IPR058922">
    <property type="entry name" value="WHD_DRP"/>
</dbReference>
<dbReference type="InterPro" id="IPR032675">
    <property type="entry name" value="LRR_dom_sf"/>
</dbReference>
<dbReference type="Proteomes" id="UP000236630">
    <property type="component" value="Unassembled WGS sequence"/>
</dbReference>
<dbReference type="PANTHER" id="PTHR47186">
    <property type="entry name" value="LEUCINE-RICH REPEAT-CONTAINING PROTEIN 57"/>
    <property type="match status" value="1"/>
</dbReference>
<protein>
    <recommendedName>
        <fullName evidence="8">NB-ARC domain-containing protein</fullName>
    </recommendedName>
</protein>
<evidence type="ECO:0000256" key="2">
    <source>
        <dbReference type="ARBA" id="ARBA00022821"/>
    </source>
</evidence>
<organism evidence="6 7">
    <name type="scientific">Citrus unshiu</name>
    <name type="common">Satsuma mandarin</name>
    <name type="synonym">Citrus nobilis var. unshiu</name>
    <dbReference type="NCBI Taxonomy" id="55188"/>
    <lineage>
        <taxon>Eukaryota</taxon>
        <taxon>Viridiplantae</taxon>
        <taxon>Streptophyta</taxon>
        <taxon>Embryophyta</taxon>
        <taxon>Tracheophyta</taxon>
        <taxon>Spermatophyta</taxon>
        <taxon>Magnoliopsida</taxon>
        <taxon>eudicotyledons</taxon>
        <taxon>Gunneridae</taxon>
        <taxon>Pentapetalae</taxon>
        <taxon>rosids</taxon>
        <taxon>malvids</taxon>
        <taxon>Sapindales</taxon>
        <taxon>Rutaceae</taxon>
        <taxon>Aurantioideae</taxon>
        <taxon>Citrus</taxon>
    </lineage>
</organism>
<evidence type="ECO:0000313" key="6">
    <source>
        <dbReference type="EMBL" id="GAY61494.1"/>
    </source>
</evidence>
<keyword evidence="2" id="KW-0611">Plant defense</keyword>
<accession>A0A2H5QA28</accession>
<evidence type="ECO:0000259" key="3">
    <source>
        <dbReference type="Pfam" id="PF23559"/>
    </source>
</evidence>
<gene>
    <name evidence="6" type="ORF">CUMW_210410</name>
</gene>
<comment type="caution">
    <text evidence="6">The sequence shown here is derived from an EMBL/GenBank/DDBJ whole genome shotgun (WGS) entry which is preliminary data.</text>
</comment>